<sequence length="240" mass="27597">MNGDASYSELFNACRVLFGHEIDLSVDFLRYLHHDGVKAAFRRKAKETHPDLAAHVSPHNAPSGSELFHRANEAYELLGNFIRNRGIRLKTDHNFNPTRTYEKPPESARHTYHHGSLPPRPLPFGRYLYYRGIIPFRALLDAVTWQRGGRVTIGSIAREWGWLSHSDVEAILSVRPAGRFGENAVRSGLLNPFQVKLLLMNQKSRMRRIGQYFVVHKMISGQEMERLARDHYTHNLVFGK</sequence>
<evidence type="ECO:0000313" key="2">
    <source>
        <dbReference type="EMBL" id="TWJ26468.1"/>
    </source>
</evidence>
<evidence type="ECO:0000313" key="3">
    <source>
        <dbReference type="Proteomes" id="UP000319449"/>
    </source>
</evidence>
<name>A0A562W8P4_9BACT</name>
<reference evidence="2 3" key="1">
    <citation type="submission" date="2019-07" db="EMBL/GenBank/DDBJ databases">
        <title>Genomic Encyclopedia of Archaeal and Bacterial Type Strains, Phase II (KMG-II): from individual species to whole genera.</title>
        <authorList>
            <person name="Goeker M."/>
        </authorList>
    </citation>
    <scope>NUCLEOTIDE SEQUENCE [LARGE SCALE GENOMIC DNA]</scope>
    <source>
        <strain evidence="2 3">ATCC BAA-1139</strain>
    </source>
</reference>
<dbReference type="Proteomes" id="UP000319449">
    <property type="component" value="Unassembled WGS sequence"/>
</dbReference>
<dbReference type="AlphaFoldDB" id="A0A562W8P4"/>
<dbReference type="EMBL" id="VLLN01000005">
    <property type="protein sequence ID" value="TWJ26468.1"/>
    <property type="molecule type" value="Genomic_DNA"/>
</dbReference>
<proteinExistence type="predicted"/>
<evidence type="ECO:0000256" key="1">
    <source>
        <dbReference type="SAM" id="MobiDB-lite"/>
    </source>
</evidence>
<comment type="caution">
    <text evidence="2">The sequence shown here is derived from an EMBL/GenBank/DDBJ whole genome shotgun (WGS) entry which is preliminary data.</text>
</comment>
<feature type="compositionally biased region" description="Basic and acidic residues" evidence="1">
    <location>
        <begin position="100"/>
        <end position="109"/>
    </location>
</feature>
<organism evidence="2 3">
    <name type="scientific">Geobacter argillaceus</name>
    <dbReference type="NCBI Taxonomy" id="345631"/>
    <lineage>
        <taxon>Bacteria</taxon>
        <taxon>Pseudomonadati</taxon>
        <taxon>Thermodesulfobacteriota</taxon>
        <taxon>Desulfuromonadia</taxon>
        <taxon>Geobacterales</taxon>
        <taxon>Geobacteraceae</taxon>
        <taxon>Geobacter</taxon>
    </lineage>
</organism>
<evidence type="ECO:0008006" key="4">
    <source>
        <dbReference type="Google" id="ProtNLM"/>
    </source>
</evidence>
<feature type="region of interest" description="Disordered" evidence="1">
    <location>
        <begin position="93"/>
        <end position="115"/>
    </location>
</feature>
<dbReference type="Gene3D" id="1.10.287.110">
    <property type="entry name" value="DnaJ domain"/>
    <property type="match status" value="1"/>
</dbReference>
<protein>
    <recommendedName>
        <fullName evidence="4">DnaJ-like protein</fullName>
    </recommendedName>
</protein>
<dbReference type="InterPro" id="IPR036869">
    <property type="entry name" value="J_dom_sf"/>
</dbReference>
<dbReference type="CDD" id="cd06257">
    <property type="entry name" value="DnaJ"/>
    <property type="match status" value="1"/>
</dbReference>
<accession>A0A562W8P4</accession>
<dbReference type="RefSeq" id="WP_145019630.1">
    <property type="nucleotide sequence ID" value="NZ_VLLN01000005.1"/>
</dbReference>
<dbReference type="InterPro" id="IPR001623">
    <property type="entry name" value="DnaJ_domain"/>
</dbReference>
<gene>
    <name evidence="2" type="ORF">JN12_01174</name>
</gene>
<dbReference type="OrthoDB" id="5432239at2"/>
<keyword evidence="3" id="KW-1185">Reference proteome</keyword>
<dbReference type="SUPFAM" id="SSF46565">
    <property type="entry name" value="Chaperone J-domain"/>
    <property type="match status" value="1"/>
</dbReference>